<accession>A0A1Y2LLY4</accession>
<dbReference type="AlphaFoldDB" id="A0A1Y2LLY4"/>
<evidence type="ECO:0000313" key="3">
    <source>
        <dbReference type="Proteomes" id="UP000193240"/>
    </source>
</evidence>
<name>A0A1Y2LLY4_EPING</name>
<dbReference type="InParanoid" id="A0A1Y2LLY4"/>
<feature type="region of interest" description="Disordered" evidence="1">
    <location>
        <begin position="1"/>
        <end position="51"/>
    </location>
</feature>
<feature type="region of interest" description="Disordered" evidence="1">
    <location>
        <begin position="86"/>
        <end position="108"/>
    </location>
</feature>
<organism evidence="2 3">
    <name type="scientific">Epicoccum nigrum</name>
    <name type="common">Soil fungus</name>
    <name type="synonym">Epicoccum purpurascens</name>
    <dbReference type="NCBI Taxonomy" id="105696"/>
    <lineage>
        <taxon>Eukaryota</taxon>
        <taxon>Fungi</taxon>
        <taxon>Dikarya</taxon>
        <taxon>Ascomycota</taxon>
        <taxon>Pezizomycotina</taxon>
        <taxon>Dothideomycetes</taxon>
        <taxon>Pleosporomycetidae</taxon>
        <taxon>Pleosporales</taxon>
        <taxon>Pleosporineae</taxon>
        <taxon>Didymellaceae</taxon>
        <taxon>Epicoccum</taxon>
    </lineage>
</organism>
<dbReference type="Proteomes" id="UP000193240">
    <property type="component" value="Unassembled WGS sequence"/>
</dbReference>
<sequence length="129" mass="14222">MARSKSASYRDEITASTTRRQSWLRMKSRSVTPNHSRPSASDSSRRASQDGTVTVQFDFLRKVSKFAGHGEPRRSRRAINASQVCGSIPSSGLQDPITSMQLDPTADLPSRGSLSITFSVQIMRSDFQA</sequence>
<evidence type="ECO:0000313" key="2">
    <source>
        <dbReference type="EMBL" id="OSS44983.1"/>
    </source>
</evidence>
<proteinExistence type="predicted"/>
<protein>
    <submittedName>
        <fullName evidence="2">Uncharacterized protein</fullName>
    </submittedName>
</protein>
<dbReference type="EMBL" id="KZ107855">
    <property type="protein sequence ID" value="OSS44983.1"/>
    <property type="molecule type" value="Genomic_DNA"/>
</dbReference>
<gene>
    <name evidence="2" type="ORF">B5807_09302</name>
</gene>
<reference evidence="2 3" key="1">
    <citation type="journal article" date="2017" name="Genome Announc.">
        <title>Genome sequence of the saprophytic ascomycete Epicoccum nigrum ICMP 19927 strain isolated from New Zealand.</title>
        <authorList>
            <person name="Fokin M."/>
            <person name="Fleetwood D."/>
            <person name="Weir B.S."/>
            <person name="Villas-Boas S.G."/>
        </authorList>
    </citation>
    <scope>NUCLEOTIDE SEQUENCE [LARGE SCALE GENOMIC DNA]</scope>
    <source>
        <strain evidence="2 3">ICMP 19927</strain>
    </source>
</reference>
<evidence type="ECO:0000256" key="1">
    <source>
        <dbReference type="SAM" id="MobiDB-lite"/>
    </source>
</evidence>
<feature type="compositionally biased region" description="Polar residues" evidence="1">
    <location>
        <begin position="86"/>
        <end position="102"/>
    </location>
</feature>
<keyword evidence="3" id="KW-1185">Reference proteome</keyword>